<name>A0A432X966_9GAMM</name>
<dbReference type="InterPro" id="IPR008670">
    <property type="entry name" value="CoA_reduct_LuxC"/>
</dbReference>
<dbReference type="AlphaFoldDB" id="A0A432X966"/>
<proteinExistence type="predicted"/>
<comment type="caution">
    <text evidence="2">The sequence shown here is derived from an EMBL/GenBank/DDBJ whole genome shotgun (WGS) entry which is preliminary data.</text>
</comment>
<reference evidence="2 3" key="1">
    <citation type="journal article" date="2011" name="Front. Microbiol.">
        <title>Genomic signatures of strain selection and enhancement in Bacillus atrophaeus var. globigii, a historical biowarfare simulant.</title>
        <authorList>
            <person name="Gibbons H.S."/>
            <person name="Broomall S.M."/>
            <person name="McNew L.A."/>
            <person name="Daligault H."/>
            <person name="Chapman C."/>
            <person name="Bruce D."/>
            <person name="Karavis M."/>
            <person name="Krepps M."/>
            <person name="McGregor P.A."/>
            <person name="Hong C."/>
            <person name="Park K.H."/>
            <person name="Akmal A."/>
            <person name="Feldman A."/>
            <person name="Lin J.S."/>
            <person name="Chang W.E."/>
            <person name="Higgs B.W."/>
            <person name="Demirev P."/>
            <person name="Lindquist J."/>
            <person name="Liem A."/>
            <person name="Fochler E."/>
            <person name="Read T.D."/>
            <person name="Tapia R."/>
            <person name="Johnson S."/>
            <person name="Bishop-Lilly K.A."/>
            <person name="Detter C."/>
            <person name="Han C."/>
            <person name="Sozhamannan S."/>
            <person name="Rosenzweig C.N."/>
            <person name="Skowronski E.W."/>
        </authorList>
    </citation>
    <scope>NUCLEOTIDE SEQUENCE [LARGE SCALE GENOMIC DNA]</scope>
    <source>
        <strain evidence="2 3">AIT1</strain>
    </source>
</reference>
<keyword evidence="1" id="KW-0521">NADP</keyword>
<dbReference type="InterPro" id="IPR016161">
    <property type="entry name" value="Ald_DH/histidinol_DH"/>
</dbReference>
<evidence type="ECO:0000313" key="2">
    <source>
        <dbReference type="EMBL" id="RUO43781.1"/>
    </source>
</evidence>
<dbReference type="GO" id="GO:0008218">
    <property type="term" value="P:bioluminescence"/>
    <property type="evidence" value="ECO:0007669"/>
    <property type="project" value="InterPro"/>
</dbReference>
<dbReference type="Proteomes" id="UP000286976">
    <property type="component" value="Unassembled WGS sequence"/>
</dbReference>
<keyword evidence="3" id="KW-1185">Reference proteome</keyword>
<dbReference type="SUPFAM" id="SSF53720">
    <property type="entry name" value="ALDH-like"/>
    <property type="match status" value="1"/>
</dbReference>
<protein>
    <submittedName>
        <fullName evidence="2">Acyl-CoA reductase</fullName>
    </submittedName>
</protein>
<organism evidence="2 3">
    <name type="scientific">Aliidiomarina taiwanensis</name>
    <dbReference type="NCBI Taxonomy" id="946228"/>
    <lineage>
        <taxon>Bacteria</taxon>
        <taxon>Pseudomonadati</taxon>
        <taxon>Pseudomonadota</taxon>
        <taxon>Gammaproteobacteria</taxon>
        <taxon>Alteromonadales</taxon>
        <taxon>Idiomarinaceae</taxon>
        <taxon>Aliidiomarina</taxon>
    </lineage>
</organism>
<sequence length="390" mass="43041">MTVQVINPVTTKGQLAPFADSKALAYCKALSQALLTEPPAREHSDLMALGFWLRPANIERMLTPYKELKLRPLGHVFHAAPGNVDSLFVYSGILSVLCGNLNTIRLSDRAGGSAQVLCEVVQGLTAEHPEVSARFQIIRSPRDACELIQLQQQVDGRVLWGSDEGIQALRQRTIPAHARELTFANKLSFAVIDIDAVLQATPKELEQLASKFARDNLTFAQQACSSAKVVIWHGNLFNKEKAQDVFWLALSAFLTSEQGQGKYPLTESEHYRALNNAQDMVMSGLASQVKTCGGYIRMAVDSLHHALLGEHQGCGLFAELHTDKLNDLHSQLTPQHQTMSYWGLIENDVMDWLATCLVGVDRAVPIGNALDFNEVWDGVDLIRAFSRVVV</sequence>
<gene>
    <name evidence="2" type="ORF">CWE15_00850</name>
</gene>
<dbReference type="GO" id="GO:0003995">
    <property type="term" value="F:acyl-CoA dehydrogenase activity"/>
    <property type="evidence" value="ECO:0007669"/>
    <property type="project" value="InterPro"/>
</dbReference>
<dbReference type="EMBL" id="PIPQ01000001">
    <property type="protein sequence ID" value="RUO43781.1"/>
    <property type="molecule type" value="Genomic_DNA"/>
</dbReference>
<accession>A0A432X966</accession>
<evidence type="ECO:0000313" key="3">
    <source>
        <dbReference type="Proteomes" id="UP000286976"/>
    </source>
</evidence>
<dbReference type="OrthoDB" id="580775at2"/>
<dbReference type="Pfam" id="PF05893">
    <property type="entry name" value="LuxC"/>
    <property type="match status" value="1"/>
</dbReference>
<evidence type="ECO:0000256" key="1">
    <source>
        <dbReference type="ARBA" id="ARBA00022857"/>
    </source>
</evidence>
<dbReference type="RefSeq" id="WP_126756170.1">
    <property type="nucleotide sequence ID" value="NZ_PIPQ01000001.1"/>
</dbReference>